<evidence type="ECO:0000256" key="2">
    <source>
        <dbReference type="ARBA" id="ARBA00010271"/>
    </source>
</evidence>
<dbReference type="InterPro" id="IPR040911">
    <property type="entry name" value="Exostosin_GT47"/>
</dbReference>
<dbReference type="EMBL" id="BJWL01000003">
    <property type="protein sequence ID" value="GFY83360.1"/>
    <property type="molecule type" value="Genomic_DNA"/>
</dbReference>
<comment type="caution">
    <text evidence="7">The sequence shown here is derived from an EMBL/GenBank/DDBJ whole genome shotgun (WGS) entry which is preliminary data.</text>
</comment>
<protein>
    <submittedName>
        <fullName evidence="7">Exostosin family protein</fullName>
    </submittedName>
</protein>
<keyword evidence="3" id="KW-0328">Glycosyltransferase</keyword>
<comment type="similarity">
    <text evidence="2">Belongs to the glycosyltransferase 47 family.</text>
</comment>
<evidence type="ECO:0000259" key="6">
    <source>
        <dbReference type="Pfam" id="PF03016"/>
    </source>
</evidence>
<keyword evidence="8" id="KW-1185">Reference proteome</keyword>
<keyword evidence="3" id="KW-0808">Transferase</keyword>
<dbReference type="OrthoDB" id="1924787at2759"/>
<proteinExistence type="inferred from homology"/>
<reference evidence="7 8" key="1">
    <citation type="submission" date="2019-07" db="EMBL/GenBank/DDBJ databases">
        <title>De Novo Assembly of kiwifruit Actinidia rufa.</title>
        <authorList>
            <person name="Sugita-Konishi S."/>
            <person name="Sato K."/>
            <person name="Mori E."/>
            <person name="Abe Y."/>
            <person name="Kisaki G."/>
            <person name="Hamano K."/>
            <person name="Suezawa K."/>
            <person name="Otani M."/>
            <person name="Fukuda T."/>
            <person name="Manabe T."/>
            <person name="Gomi K."/>
            <person name="Tabuchi M."/>
            <person name="Akimitsu K."/>
            <person name="Kataoka I."/>
        </authorList>
    </citation>
    <scope>NUCLEOTIDE SEQUENCE [LARGE SCALE GENOMIC DNA]</scope>
    <source>
        <strain evidence="8">cv. Fuchu</strain>
    </source>
</reference>
<evidence type="ECO:0000256" key="4">
    <source>
        <dbReference type="ARBA" id="ARBA00022968"/>
    </source>
</evidence>
<dbReference type="AlphaFoldDB" id="A0A7J0EAC6"/>
<feature type="domain" description="Exostosin GT47" evidence="6">
    <location>
        <begin position="50"/>
        <end position="141"/>
    </location>
</feature>
<evidence type="ECO:0000313" key="8">
    <source>
        <dbReference type="Proteomes" id="UP000585474"/>
    </source>
</evidence>
<accession>A0A7J0EAC6</accession>
<dbReference type="GO" id="GO:0016757">
    <property type="term" value="F:glycosyltransferase activity"/>
    <property type="evidence" value="ECO:0007669"/>
    <property type="project" value="UniProtKB-KW"/>
</dbReference>
<sequence length="141" mass="15375">MQQRNMHFDFLESLIPAASSLEAVGDSEGLELAWISFGGSQNEMDDTILSYLADLSHHGTNVRVKLVEERSGVEDVVTEEGTSGEAGKQATQNCMSKSIFCLNPAGDTPSSARLFDAVVSGCIPVIVIDEWELPFEEMLDY</sequence>
<evidence type="ECO:0000256" key="3">
    <source>
        <dbReference type="ARBA" id="ARBA00022676"/>
    </source>
</evidence>
<dbReference type="Pfam" id="PF03016">
    <property type="entry name" value="Exostosin_GT47"/>
    <property type="match status" value="1"/>
</dbReference>
<gene>
    <name evidence="7" type="ORF">Acr_03g0001340</name>
</gene>
<evidence type="ECO:0000256" key="1">
    <source>
        <dbReference type="ARBA" id="ARBA00004323"/>
    </source>
</evidence>
<name>A0A7J0EAC6_9ERIC</name>
<keyword evidence="4" id="KW-0735">Signal-anchor</keyword>
<evidence type="ECO:0000256" key="5">
    <source>
        <dbReference type="ARBA" id="ARBA00023034"/>
    </source>
</evidence>
<dbReference type="Proteomes" id="UP000585474">
    <property type="component" value="Unassembled WGS sequence"/>
</dbReference>
<evidence type="ECO:0000313" key="7">
    <source>
        <dbReference type="EMBL" id="GFY83360.1"/>
    </source>
</evidence>
<comment type="subcellular location">
    <subcellularLocation>
        <location evidence="1">Golgi apparatus membrane</location>
        <topology evidence="1">Single-pass type II membrane protein</topology>
    </subcellularLocation>
</comment>
<keyword evidence="4" id="KW-0812">Transmembrane</keyword>
<dbReference type="GO" id="GO:0000139">
    <property type="term" value="C:Golgi membrane"/>
    <property type="evidence" value="ECO:0007669"/>
    <property type="project" value="UniProtKB-SubCell"/>
</dbReference>
<dbReference type="PANTHER" id="PTHR11062:SF184">
    <property type="entry name" value="EXOSTOSIN FAMILY PROTEIN"/>
    <property type="match status" value="1"/>
</dbReference>
<dbReference type="PANTHER" id="PTHR11062">
    <property type="entry name" value="EXOSTOSIN HEPARAN SULFATE GLYCOSYLTRANSFERASE -RELATED"/>
    <property type="match status" value="1"/>
</dbReference>
<keyword evidence="5" id="KW-0333">Golgi apparatus</keyword>
<organism evidence="7 8">
    <name type="scientific">Actinidia rufa</name>
    <dbReference type="NCBI Taxonomy" id="165716"/>
    <lineage>
        <taxon>Eukaryota</taxon>
        <taxon>Viridiplantae</taxon>
        <taxon>Streptophyta</taxon>
        <taxon>Embryophyta</taxon>
        <taxon>Tracheophyta</taxon>
        <taxon>Spermatophyta</taxon>
        <taxon>Magnoliopsida</taxon>
        <taxon>eudicotyledons</taxon>
        <taxon>Gunneridae</taxon>
        <taxon>Pentapetalae</taxon>
        <taxon>asterids</taxon>
        <taxon>Ericales</taxon>
        <taxon>Actinidiaceae</taxon>
        <taxon>Actinidia</taxon>
    </lineage>
</organism>
<dbReference type="InterPro" id="IPR004263">
    <property type="entry name" value="Exostosin"/>
</dbReference>